<proteinExistence type="predicted"/>
<accession>A0ABR0K2H5</accession>
<evidence type="ECO:0000313" key="1">
    <source>
        <dbReference type="EMBL" id="KAK5083309.1"/>
    </source>
</evidence>
<dbReference type="EMBL" id="JAVRRG010000121">
    <property type="protein sequence ID" value="KAK5083309.1"/>
    <property type="molecule type" value="Genomic_DNA"/>
</dbReference>
<organism evidence="1 2">
    <name type="scientific">Lithohypha guttulata</name>
    <dbReference type="NCBI Taxonomy" id="1690604"/>
    <lineage>
        <taxon>Eukaryota</taxon>
        <taxon>Fungi</taxon>
        <taxon>Dikarya</taxon>
        <taxon>Ascomycota</taxon>
        <taxon>Pezizomycotina</taxon>
        <taxon>Eurotiomycetes</taxon>
        <taxon>Chaetothyriomycetidae</taxon>
        <taxon>Chaetothyriales</taxon>
        <taxon>Trichomeriaceae</taxon>
        <taxon>Lithohypha</taxon>
    </lineage>
</organism>
<gene>
    <name evidence="1" type="ORF">LTR24_007733</name>
</gene>
<comment type="caution">
    <text evidence="1">The sequence shown here is derived from an EMBL/GenBank/DDBJ whole genome shotgun (WGS) entry which is preliminary data.</text>
</comment>
<evidence type="ECO:0000313" key="2">
    <source>
        <dbReference type="Proteomes" id="UP001345013"/>
    </source>
</evidence>
<keyword evidence="2" id="KW-1185">Reference proteome</keyword>
<dbReference type="Proteomes" id="UP001345013">
    <property type="component" value="Unassembled WGS sequence"/>
</dbReference>
<dbReference type="PANTHER" id="PTHR46865:SF2">
    <property type="entry name" value="MONOOXYGENASE"/>
    <property type="match status" value="1"/>
</dbReference>
<dbReference type="InterPro" id="IPR036188">
    <property type="entry name" value="FAD/NAD-bd_sf"/>
</dbReference>
<evidence type="ECO:0008006" key="3">
    <source>
        <dbReference type="Google" id="ProtNLM"/>
    </source>
</evidence>
<name>A0ABR0K2H5_9EURO</name>
<dbReference type="Gene3D" id="3.50.50.60">
    <property type="entry name" value="FAD/NAD(P)-binding domain"/>
    <property type="match status" value="1"/>
</dbReference>
<reference evidence="1 2" key="1">
    <citation type="submission" date="2023-08" db="EMBL/GenBank/DDBJ databases">
        <title>Black Yeasts Isolated from many extreme environments.</title>
        <authorList>
            <person name="Coleine C."/>
            <person name="Stajich J.E."/>
            <person name="Selbmann L."/>
        </authorList>
    </citation>
    <scope>NUCLEOTIDE SEQUENCE [LARGE SCALE GENOMIC DNA]</scope>
    <source>
        <strain evidence="1 2">CCFEE 5885</strain>
    </source>
</reference>
<dbReference type="PANTHER" id="PTHR46865">
    <property type="entry name" value="OXIDOREDUCTASE-RELATED"/>
    <property type="match status" value="1"/>
</dbReference>
<dbReference type="SUPFAM" id="SSF51905">
    <property type="entry name" value="FAD/NAD(P)-binding domain"/>
    <property type="match status" value="1"/>
</dbReference>
<dbReference type="InterPro" id="IPR051704">
    <property type="entry name" value="FAD_aromatic-hydroxylase"/>
</dbReference>
<sequence>MYDATISHAKYIFGTWVESFKEKDSFVEVRFRDGETDRFDLLVGADGLGYRTRKLMLGSDAANEFHRLGNEYIAYFTMRRPIREGRSTSPLCTQPLEGGLS</sequence>
<protein>
    <recommendedName>
        <fullName evidence="3">FAD-binding domain-containing protein</fullName>
    </recommendedName>
</protein>